<dbReference type="CDD" id="cd00075">
    <property type="entry name" value="HATPase"/>
    <property type="match status" value="1"/>
</dbReference>
<dbReference type="PRINTS" id="PR00344">
    <property type="entry name" value="BCTRLSENSOR"/>
</dbReference>
<name>A0A091BZ11_9ENTE</name>
<dbReference type="PANTHER" id="PTHR45453">
    <property type="entry name" value="PHOSPHATE REGULON SENSOR PROTEIN PHOR"/>
    <property type="match status" value="1"/>
</dbReference>
<proteinExistence type="predicted"/>
<dbReference type="GO" id="GO:0016036">
    <property type="term" value="P:cellular response to phosphate starvation"/>
    <property type="evidence" value="ECO:0007669"/>
    <property type="project" value="TreeGrafter"/>
</dbReference>
<dbReference type="InterPro" id="IPR036890">
    <property type="entry name" value="HATPase_C_sf"/>
</dbReference>
<dbReference type="AlphaFoldDB" id="A0A091BZ11"/>
<evidence type="ECO:0000256" key="1">
    <source>
        <dbReference type="ARBA" id="ARBA00000085"/>
    </source>
</evidence>
<keyword evidence="4" id="KW-0597">Phosphoprotein</keyword>
<dbReference type="Gene3D" id="3.30.565.10">
    <property type="entry name" value="Histidine kinase-like ATPase, C-terminal domain"/>
    <property type="match status" value="1"/>
</dbReference>
<evidence type="ECO:0000256" key="2">
    <source>
        <dbReference type="ARBA" id="ARBA00004370"/>
    </source>
</evidence>
<comment type="subcellular location">
    <subcellularLocation>
        <location evidence="2">Membrane</location>
    </subcellularLocation>
</comment>
<evidence type="ECO:0000256" key="4">
    <source>
        <dbReference type="ARBA" id="ARBA00022553"/>
    </source>
</evidence>
<dbReference type="GO" id="GO:0004721">
    <property type="term" value="F:phosphoprotein phosphatase activity"/>
    <property type="evidence" value="ECO:0007669"/>
    <property type="project" value="TreeGrafter"/>
</dbReference>
<accession>A0A091BZ11</accession>
<organism evidence="9 10">
    <name type="scientific">Tetragenococcus muriaticus PMC-11-5</name>
    <dbReference type="NCBI Taxonomy" id="1302649"/>
    <lineage>
        <taxon>Bacteria</taxon>
        <taxon>Bacillati</taxon>
        <taxon>Bacillota</taxon>
        <taxon>Bacilli</taxon>
        <taxon>Lactobacillales</taxon>
        <taxon>Enterococcaceae</taxon>
        <taxon>Tetragenococcus</taxon>
    </lineage>
</organism>
<dbReference type="Proteomes" id="UP000029380">
    <property type="component" value="Unassembled WGS sequence"/>
</dbReference>
<dbReference type="OrthoDB" id="9813151at2"/>
<evidence type="ECO:0000313" key="9">
    <source>
        <dbReference type="EMBL" id="KFN90831.1"/>
    </source>
</evidence>
<keyword evidence="7" id="KW-0902">Two-component regulatory system</keyword>
<dbReference type="EMBL" id="JPVU01000182">
    <property type="protein sequence ID" value="KFN90831.1"/>
    <property type="molecule type" value="Genomic_DNA"/>
</dbReference>
<evidence type="ECO:0000259" key="8">
    <source>
        <dbReference type="PROSITE" id="PS50109"/>
    </source>
</evidence>
<dbReference type="PATRIC" id="fig|1302649.3.peg.1727"/>
<evidence type="ECO:0000256" key="5">
    <source>
        <dbReference type="ARBA" id="ARBA00022679"/>
    </source>
</evidence>
<dbReference type="GO" id="GO:0005886">
    <property type="term" value="C:plasma membrane"/>
    <property type="evidence" value="ECO:0007669"/>
    <property type="project" value="TreeGrafter"/>
</dbReference>
<comment type="catalytic activity">
    <reaction evidence="1">
        <text>ATP + protein L-histidine = ADP + protein N-phospho-L-histidine.</text>
        <dbReference type="EC" id="2.7.13.3"/>
    </reaction>
</comment>
<evidence type="ECO:0000256" key="6">
    <source>
        <dbReference type="ARBA" id="ARBA00022777"/>
    </source>
</evidence>
<evidence type="ECO:0000256" key="3">
    <source>
        <dbReference type="ARBA" id="ARBA00012438"/>
    </source>
</evidence>
<comment type="caution">
    <text evidence="9">The sequence shown here is derived from an EMBL/GenBank/DDBJ whole genome shotgun (WGS) entry which is preliminary data.</text>
</comment>
<keyword evidence="5 9" id="KW-0808">Transferase</keyword>
<evidence type="ECO:0000256" key="7">
    <source>
        <dbReference type="ARBA" id="ARBA00023012"/>
    </source>
</evidence>
<dbReference type="InterPro" id="IPR003594">
    <property type="entry name" value="HATPase_dom"/>
</dbReference>
<dbReference type="SMART" id="SM00387">
    <property type="entry name" value="HATPase_c"/>
    <property type="match status" value="1"/>
</dbReference>
<protein>
    <recommendedName>
        <fullName evidence="3">histidine kinase</fullName>
        <ecNumber evidence="3">2.7.13.3</ecNumber>
    </recommendedName>
</protein>
<dbReference type="InterPro" id="IPR004358">
    <property type="entry name" value="Sig_transdc_His_kin-like_C"/>
</dbReference>
<dbReference type="SUPFAM" id="SSF55874">
    <property type="entry name" value="ATPase domain of HSP90 chaperone/DNA topoisomerase II/histidine kinase"/>
    <property type="match status" value="1"/>
</dbReference>
<gene>
    <name evidence="9" type="ORF">TMUPMC115_1724</name>
</gene>
<dbReference type="Pfam" id="PF02518">
    <property type="entry name" value="HATPase_c"/>
    <property type="match status" value="1"/>
</dbReference>
<dbReference type="InterPro" id="IPR050351">
    <property type="entry name" value="BphY/WalK/GraS-like"/>
</dbReference>
<evidence type="ECO:0000313" key="10">
    <source>
        <dbReference type="Proteomes" id="UP000029380"/>
    </source>
</evidence>
<sequence length="121" mass="13571">MGRKILFLIQILNCFNQSVKTLIENAIHYAFYNGQITITFYSKDGHLILSVEDDGIGISYEEQERIFERFYRVDKARSRNSGGNGLGLAIVNDYSKLLGGKVEIDSFPGMGAKFIVTLPLS</sequence>
<dbReference type="InterPro" id="IPR005467">
    <property type="entry name" value="His_kinase_dom"/>
</dbReference>
<dbReference type="PANTHER" id="PTHR45453:SF1">
    <property type="entry name" value="PHOSPHATE REGULON SENSOR PROTEIN PHOR"/>
    <property type="match status" value="1"/>
</dbReference>
<dbReference type="GO" id="GO:0000155">
    <property type="term" value="F:phosphorelay sensor kinase activity"/>
    <property type="evidence" value="ECO:0007669"/>
    <property type="project" value="TreeGrafter"/>
</dbReference>
<dbReference type="PROSITE" id="PS50109">
    <property type="entry name" value="HIS_KIN"/>
    <property type="match status" value="1"/>
</dbReference>
<dbReference type="EC" id="2.7.13.3" evidence="3"/>
<reference evidence="9 10" key="1">
    <citation type="submission" date="2014-08" db="EMBL/GenBank/DDBJ databases">
        <title>Genome sequence of Tetragenococcus muriaticus.</title>
        <authorList>
            <person name="Chuea-nongthon C."/>
            <person name="Rodtong S."/>
            <person name="Yongsawatdigul J."/>
            <person name="Steele J.L."/>
            <person name="Liu X.-y."/>
            <person name="Speers J."/>
            <person name="Glasner J.D."/>
            <person name="Neeno-Eckwall E.C."/>
        </authorList>
    </citation>
    <scope>NUCLEOTIDE SEQUENCE [LARGE SCALE GENOMIC DNA]</scope>
    <source>
        <strain evidence="9 10">PMC-11-5</strain>
    </source>
</reference>
<feature type="domain" description="Histidine kinase" evidence="8">
    <location>
        <begin position="15"/>
        <end position="121"/>
    </location>
</feature>
<keyword evidence="6" id="KW-0418">Kinase</keyword>